<reference evidence="3 4" key="1">
    <citation type="journal article" date="2018" name="Sci. Rep.">
        <title>Raphidocelis subcapitata (=Pseudokirchneriella subcapitata) provides an insight into genome evolution and environmental adaptations in the Sphaeropleales.</title>
        <authorList>
            <person name="Suzuki S."/>
            <person name="Yamaguchi H."/>
            <person name="Nakajima N."/>
            <person name="Kawachi M."/>
        </authorList>
    </citation>
    <scope>NUCLEOTIDE SEQUENCE [LARGE SCALE GENOMIC DNA]</scope>
    <source>
        <strain evidence="3 4">NIES-35</strain>
    </source>
</reference>
<dbReference type="Proteomes" id="UP000247498">
    <property type="component" value="Unassembled WGS sequence"/>
</dbReference>
<dbReference type="PROSITE" id="PS50096">
    <property type="entry name" value="IQ"/>
    <property type="match status" value="1"/>
</dbReference>
<evidence type="ECO:0000259" key="2">
    <source>
        <dbReference type="Pfam" id="PF02179"/>
    </source>
</evidence>
<feature type="region of interest" description="Disordered" evidence="1">
    <location>
        <begin position="507"/>
        <end position="531"/>
    </location>
</feature>
<dbReference type="SUPFAM" id="SSF63491">
    <property type="entry name" value="BAG domain"/>
    <property type="match status" value="1"/>
</dbReference>
<dbReference type="AlphaFoldDB" id="A0A2V0NTT0"/>
<gene>
    <name evidence="3" type="ORF">Rsub_03934</name>
</gene>
<feature type="compositionally biased region" description="Pro residues" evidence="1">
    <location>
        <begin position="57"/>
        <end position="67"/>
    </location>
</feature>
<evidence type="ECO:0000256" key="1">
    <source>
        <dbReference type="SAM" id="MobiDB-lite"/>
    </source>
</evidence>
<protein>
    <recommendedName>
        <fullName evidence="2">BAG domain-containing protein</fullName>
    </recommendedName>
</protein>
<sequence length="558" mass="58977">MWGPHFPGSLYAAPGPFYVDPAIGAFYQSSEPAFFVLPQPQRQPTSGGSTPRGPRFSAPPPRRPPVQPSARPRYHPSAGYFFPPQPTFFAYAPSEEEEAEDEEEEAAEEEVAAYAGRDQQRRNGAGYAYFAPPRHAPPPVTPAAVSQAVQSIPIAFLHQPAARPAAPPAAAKARAPQQASAVAAAAAAAAAKKQEQRRPVARAAAAAAAQSKPAVRLILVPDQAVDAAGYVAGDAWAPAAPQPVEALGPPEEEEHSHIPAVPSPAALRAAARSDTGRLVRTRSEAATAIQSAWRGWRLARHRKVLQQLAAVQRQLSEARTKFEAFAHANRAAAAVLGGPAAGAVSAAAKPAAATLSHQQYTAAQEQATRCLLDLDAISCGGAAELRGLRKRLVGEAIGLLDAIQAAYSRAVTESVRFDAEPAATPSAAPRRAAEHYDGAPQPEPQPQPHERGDGEERQQQQGVDEAEAVQQPLDDQPPKECATEQVAAEQVAAEQVAAEQLAAEQVAAEQVAAEQVAEPPAKAQEQQQELGESRLRVRIVYPRAACDVGVQTESDWRV</sequence>
<feature type="compositionally biased region" description="Acidic residues" evidence="1">
    <location>
        <begin position="94"/>
        <end position="111"/>
    </location>
</feature>
<comment type="caution">
    <text evidence="3">The sequence shown here is derived from an EMBL/GenBank/DDBJ whole genome shotgun (WGS) entry which is preliminary data.</text>
</comment>
<feature type="region of interest" description="Disordered" evidence="1">
    <location>
        <begin position="38"/>
        <end position="77"/>
    </location>
</feature>
<organism evidence="3 4">
    <name type="scientific">Raphidocelis subcapitata</name>
    <dbReference type="NCBI Taxonomy" id="307507"/>
    <lineage>
        <taxon>Eukaryota</taxon>
        <taxon>Viridiplantae</taxon>
        <taxon>Chlorophyta</taxon>
        <taxon>core chlorophytes</taxon>
        <taxon>Chlorophyceae</taxon>
        <taxon>CS clade</taxon>
        <taxon>Sphaeropleales</taxon>
        <taxon>Selenastraceae</taxon>
        <taxon>Raphidocelis</taxon>
    </lineage>
</organism>
<dbReference type="GO" id="GO:0051087">
    <property type="term" value="F:protein-folding chaperone binding"/>
    <property type="evidence" value="ECO:0007669"/>
    <property type="project" value="InterPro"/>
</dbReference>
<feature type="region of interest" description="Disordered" evidence="1">
    <location>
        <begin position="419"/>
        <end position="492"/>
    </location>
</feature>
<feature type="compositionally biased region" description="Polar residues" evidence="1">
    <location>
        <begin position="40"/>
        <end position="49"/>
    </location>
</feature>
<keyword evidence="4" id="KW-1185">Reference proteome</keyword>
<feature type="compositionally biased region" description="Low complexity" evidence="1">
    <location>
        <begin position="420"/>
        <end position="430"/>
    </location>
</feature>
<dbReference type="EMBL" id="BDRX01000021">
    <property type="protein sequence ID" value="GBF91078.1"/>
    <property type="molecule type" value="Genomic_DNA"/>
</dbReference>
<evidence type="ECO:0000313" key="4">
    <source>
        <dbReference type="Proteomes" id="UP000247498"/>
    </source>
</evidence>
<feature type="domain" description="BAG" evidence="2">
    <location>
        <begin position="349"/>
        <end position="403"/>
    </location>
</feature>
<feature type="region of interest" description="Disordered" evidence="1">
    <location>
        <begin position="92"/>
        <end position="115"/>
    </location>
</feature>
<feature type="compositionally biased region" description="Low complexity" evidence="1">
    <location>
        <begin position="507"/>
        <end position="529"/>
    </location>
</feature>
<proteinExistence type="predicted"/>
<accession>A0A2V0NTT0</accession>
<dbReference type="OrthoDB" id="551686at2759"/>
<dbReference type="Gene3D" id="1.20.58.120">
    <property type="entry name" value="BAG domain"/>
    <property type="match status" value="1"/>
</dbReference>
<evidence type="ECO:0000313" key="3">
    <source>
        <dbReference type="EMBL" id="GBF91078.1"/>
    </source>
</evidence>
<feature type="compositionally biased region" description="Basic and acidic residues" evidence="1">
    <location>
        <begin position="448"/>
        <end position="458"/>
    </location>
</feature>
<dbReference type="InterPro" id="IPR003103">
    <property type="entry name" value="BAG_domain"/>
</dbReference>
<dbReference type="Pfam" id="PF02179">
    <property type="entry name" value="BAG"/>
    <property type="match status" value="1"/>
</dbReference>
<name>A0A2V0NTT0_9CHLO</name>
<dbReference type="InterPro" id="IPR036533">
    <property type="entry name" value="BAG_dom_sf"/>
</dbReference>
<dbReference type="InParanoid" id="A0A2V0NTT0"/>